<dbReference type="EMBL" id="MU004368">
    <property type="protein sequence ID" value="KAF2654203.1"/>
    <property type="molecule type" value="Genomic_DNA"/>
</dbReference>
<reference evidence="2" key="1">
    <citation type="journal article" date="2020" name="Stud. Mycol.">
        <title>101 Dothideomycetes genomes: a test case for predicting lifestyles and emergence of pathogens.</title>
        <authorList>
            <person name="Haridas S."/>
            <person name="Albert R."/>
            <person name="Binder M."/>
            <person name="Bloem J."/>
            <person name="Labutti K."/>
            <person name="Salamov A."/>
            <person name="Andreopoulos B."/>
            <person name="Baker S."/>
            <person name="Barry K."/>
            <person name="Bills G."/>
            <person name="Bluhm B."/>
            <person name="Cannon C."/>
            <person name="Castanera R."/>
            <person name="Culley D."/>
            <person name="Daum C."/>
            <person name="Ezra D."/>
            <person name="Gonzalez J."/>
            <person name="Henrissat B."/>
            <person name="Kuo A."/>
            <person name="Liang C."/>
            <person name="Lipzen A."/>
            <person name="Lutzoni F."/>
            <person name="Magnuson J."/>
            <person name="Mondo S."/>
            <person name="Nolan M."/>
            <person name="Ohm R."/>
            <person name="Pangilinan J."/>
            <person name="Park H.-J."/>
            <person name="Ramirez L."/>
            <person name="Alfaro M."/>
            <person name="Sun H."/>
            <person name="Tritt A."/>
            <person name="Yoshinaga Y."/>
            <person name="Zwiers L.-H."/>
            <person name="Turgeon B."/>
            <person name="Goodwin S."/>
            <person name="Spatafora J."/>
            <person name="Crous P."/>
            <person name="Grigoriev I."/>
        </authorList>
    </citation>
    <scope>NUCLEOTIDE SEQUENCE</scope>
    <source>
        <strain evidence="2">CBS 122681</strain>
    </source>
</reference>
<proteinExistence type="predicted"/>
<sequence>MSLSPSLLASESPPPEETLSFPQGTMSSDLLSNLQARDCISFPDPSAPSLTNPIYPLFSARNFAELSKKEYAFIEPSLRLASRFVTDETMMPFWTRVHHGEIATEWRSGEEVRFYKDSEHTSDAEDSEKEDAKDKADKARKEKETRSALGKIARHLKIVSMSKSMAKEHNDAIAEAFLEGSDFRIGMHPNVKKYITTTSADKEADVCETMRFQLLLTRTLIREIVHLFYYHTHKDSVLFAEPFWDADEQDVDAEEADLGGSWELFAFACKLNSFPALAANTPAKSLFLHTKHTVETGVDTLLTHTTILPMDWINKWFLQSTWDHIHEEGRTEGRSQIGSAPVLAGTDIEGEEDRFHWVLEKYDHVELARHGGFQTGNEDDVEWLYGRLGGAEGGVEPDAEGGDAYVVD</sequence>
<evidence type="ECO:0000256" key="1">
    <source>
        <dbReference type="SAM" id="MobiDB-lite"/>
    </source>
</evidence>
<evidence type="ECO:0000313" key="2">
    <source>
        <dbReference type="EMBL" id="KAF2654203.1"/>
    </source>
</evidence>
<accession>A0A6A6T5L2</accession>
<feature type="region of interest" description="Disordered" evidence="1">
    <location>
        <begin position="1"/>
        <end position="26"/>
    </location>
</feature>
<keyword evidence="3" id="KW-1185">Reference proteome</keyword>
<name>A0A6A6T5L2_9PLEO</name>
<protein>
    <submittedName>
        <fullName evidence="2">Uncharacterized protein</fullName>
    </submittedName>
</protein>
<feature type="compositionally biased region" description="Basic and acidic residues" evidence="1">
    <location>
        <begin position="130"/>
        <end position="146"/>
    </location>
</feature>
<organism evidence="2 3">
    <name type="scientific">Lophiostoma macrostomum CBS 122681</name>
    <dbReference type="NCBI Taxonomy" id="1314788"/>
    <lineage>
        <taxon>Eukaryota</taxon>
        <taxon>Fungi</taxon>
        <taxon>Dikarya</taxon>
        <taxon>Ascomycota</taxon>
        <taxon>Pezizomycotina</taxon>
        <taxon>Dothideomycetes</taxon>
        <taxon>Pleosporomycetidae</taxon>
        <taxon>Pleosporales</taxon>
        <taxon>Lophiostomataceae</taxon>
        <taxon>Lophiostoma</taxon>
    </lineage>
</organism>
<feature type="region of interest" description="Disordered" evidence="1">
    <location>
        <begin position="117"/>
        <end position="146"/>
    </location>
</feature>
<feature type="compositionally biased region" description="Low complexity" evidence="1">
    <location>
        <begin position="1"/>
        <end position="11"/>
    </location>
</feature>
<dbReference type="Proteomes" id="UP000799324">
    <property type="component" value="Unassembled WGS sequence"/>
</dbReference>
<gene>
    <name evidence="2" type="ORF">K491DRAFT_486007</name>
</gene>
<dbReference type="OrthoDB" id="3783989at2759"/>
<dbReference type="AlphaFoldDB" id="A0A6A6T5L2"/>
<evidence type="ECO:0000313" key="3">
    <source>
        <dbReference type="Proteomes" id="UP000799324"/>
    </source>
</evidence>